<dbReference type="EC" id="2.7.13.3" evidence="2"/>
<dbReference type="PANTHER" id="PTHR24421">
    <property type="entry name" value="NITRATE/NITRITE SENSOR PROTEIN NARX-RELATED"/>
    <property type="match status" value="1"/>
</dbReference>
<comment type="catalytic activity">
    <reaction evidence="1">
        <text>ATP + protein L-histidine = ADP + protein N-phospho-L-histidine.</text>
        <dbReference type="EC" id="2.7.13.3"/>
    </reaction>
</comment>
<dbReference type="InterPro" id="IPR036890">
    <property type="entry name" value="HATPase_C_sf"/>
</dbReference>
<proteinExistence type="predicted"/>
<keyword evidence="5" id="KW-0812">Transmembrane</keyword>
<dbReference type="Gene3D" id="3.30.565.10">
    <property type="entry name" value="Histidine kinase-like ATPase, C-terminal domain"/>
    <property type="match status" value="1"/>
</dbReference>
<reference evidence="6" key="1">
    <citation type="submission" date="2020-05" db="EMBL/GenBank/DDBJ databases">
        <authorList>
            <person name="Chiriac C."/>
            <person name="Salcher M."/>
            <person name="Ghai R."/>
            <person name="Kavagutti S V."/>
        </authorList>
    </citation>
    <scope>NUCLEOTIDE SEQUENCE</scope>
</reference>
<gene>
    <name evidence="6" type="ORF">UFOPK1852_00291</name>
</gene>
<dbReference type="EMBL" id="CAEZUS010000029">
    <property type="protein sequence ID" value="CAB4604185.1"/>
    <property type="molecule type" value="Genomic_DNA"/>
</dbReference>
<dbReference type="InterPro" id="IPR050482">
    <property type="entry name" value="Sensor_HK_TwoCompSys"/>
</dbReference>
<evidence type="ECO:0000256" key="2">
    <source>
        <dbReference type="ARBA" id="ARBA00012438"/>
    </source>
</evidence>
<feature type="transmembrane region" description="Helical" evidence="5">
    <location>
        <begin position="123"/>
        <end position="141"/>
    </location>
</feature>
<evidence type="ECO:0000256" key="1">
    <source>
        <dbReference type="ARBA" id="ARBA00000085"/>
    </source>
</evidence>
<evidence type="ECO:0000256" key="4">
    <source>
        <dbReference type="ARBA" id="ARBA00022777"/>
    </source>
</evidence>
<keyword evidence="5" id="KW-1133">Transmembrane helix</keyword>
<evidence type="ECO:0000313" key="6">
    <source>
        <dbReference type="EMBL" id="CAB4604185.1"/>
    </source>
</evidence>
<evidence type="ECO:0000256" key="3">
    <source>
        <dbReference type="ARBA" id="ARBA00022679"/>
    </source>
</evidence>
<feature type="transmembrane region" description="Helical" evidence="5">
    <location>
        <begin position="51"/>
        <end position="71"/>
    </location>
</feature>
<dbReference type="GO" id="GO:0004673">
    <property type="term" value="F:protein histidine kinase activity"/>
    <property type="evidence" value="ECO:0007669"/>
    <property type="project" value="UniProtKB-EC"/>
</dbReference>
<evidence type="ECO:0000256" key="5">
    <source>
        <dbReference type="SAM" id="Phobius"/>
    </source>
</evidence>
<keyword evidence="3" id="KW-0808">Transferase</keyword>
<keyword evidence="5" id="KW-0472">Membrane</keyword>
<accession>A0A6J6GYX3</accession>
<feature type="transmembrane region" description="Helical" evidence="5">
    <location>
        <begin position="83"/>
        <end position="103"/>
    </location>
</feature>
<name>A0A6J6GYX3_9ZZZZ</name>
<protein>
    <recommendedName>
        <fullName evidence="2">histidine kinase</fullName>
        <ecNumber evidence="2">2.7.13.3</ecNumber>
    </recommendedName>
</protein>
<organism evidence="6">
    <name type="scientific">freshwater metagenome</name>
    <dbReference type="NCBI Taxonomy" id="449393"/>
    <lineage>
        <taxon>unclassified sequences</taxon>
        <taxon>metagenomes</taxon>
        <taxon>ecological metagenomes</taxon>
    </lineage>
</organism>
<dbReference type="SUPFAM" id="SSF55874">
    <property type="entry name" value="ATPase domain of HSP90 chaperone/DNA topoisomerase II/histidine kinase"/>
    <property type="match status" value="1"/>
</dbReference>
<feature type="transmembrane region" description="Helical" evidence="5">
    <location>
        <begin position="20"/>
        <end position="39"/>
    </location>
</feature>
<dbReference type="AlphaFoldDB" id="A0A6J6GYX3"/>
<keyword evidence="4" id="KW-0418">Kinase</keyword>
<dbReference type="PANTHER" id="PTHR24421:SF10">
    <property type="entry name" value="NITRATE_NITRITE SENSOR PROTEIN NARQ"/>
    <property type="match status" value="1"/>
</dbReference>
<sequence length="368" mass="41032">MSQRIKRALSLIGPYPYNPYLLFLFFFAVQFCRLAIIIVDEPRGIERYSAAFSIALISLPPALFFALAGSLLNKFRPWSATNVLFYILEVAFCQSFIFIYSPFLENFLQNRYSYNYHTLLNATPELFLGTLTMALLSLALMHRAERKILERLNSANILVRQLKTDREELINLDEDIRRQTSRFLHDQVQSDLMVVGMKLKSISGKSSAEVNEVIELAISRLENSRGKDLRNLIQTLSPNFETAGLKGTLDVLVRQYESSTSISVEIDSETEKLDSQYLLGIYRIIEQALLNSLVHGPAKKVLVGVSTSAAGATEISVADDGPGADLATLQSGIGSAIIDSWVGILEGKKTVDTVPGHGYRLVIKFPDN</sequence>
<dbReference type="GO" id="GO:0000160">
    <property type="term" value="P:phosphorelay signal transduction system"/>
    <property type="evidence" value="ECO:0007669"/>
    <property type="project" value="UniProtKB-KW"/>
</dbReference>